<organism evidence="1 2">
    <name type="scientific">Colletotrichum chrysophilum</name>
    <dbReference type="NCBI Taxonomy" id="1836956"/>
    <lineage>
        <taxon>Eukaryota</taxon>
        <taxon>Fungi</taxon>
        <taxon>Dikarya</taxon>
        <taxon>Ascomycota</taxon>
        <taxon>Pezizomycotina</taxon>
        <taxon>Sordariomycetes</taxon>
        <taxon>Hypocreomycetidae</taxon>
        <taxon>Glomerellales</taxon>
        <taxon>Glomerellaceae</taxon>
        <taxon>Colletotrichum</taxon>
        <taxon>Colletotrichum gloeosporioides species complex</taxon>
    </lineage>
</organism>
<keyword evidence="2" id="KW-1185">Reference proteome</keyword>
<reference evidence="1" key="1">
    <citation type="submission" date="2023-01" db="EMBL/GenBank/DDBJ databases">
        <title>Colletotrichum chrysophilum M932 genome sequence.</title>
        <authorList>
            <person name="Baroncelli R."/>
        </authorList>
    </citation>
    <scope>NUCLEOTIDE SEQUENCE</scope>
    <source>
        <strain evidence="1">M932</strain>
    </source>
</reference>
<dbReference type="AlphaFoldDB" id="A0AAD9AA62"/>
<protein>
    <submittedName>
        <fullName evidence="1">Uncharacterized protein</fullName>
    </submittedName>
</protein>
<sequence>MPSCIPSSALLQCCQSTAYPICGAATVHRLCSSEALDETAYIPGTNHRSDTRPQNHHCQHHTSHFVADFRVTSHFNTLLSATLKLSKNAPARISILSSEPGISLAKRRLSADDNIASHLPVHV</sequence>
<evidence type="ECO:0000313" key="2">
    <source>
        <dbReference type="Proteomes" id="UP001243330"/>
    </source>
</evidence>
<gene>
    <name evidence="1" type="ORF">CCHR01_13014</name>
</gene>
<accession>A0AAD9AA62</accession>
<name>A0AAD9AA62_9PEZI</name>
<evidence type="ECO:0000313" key="1">
    <source>
        <dbReference type="EMBL" id="KAK1844343.1"/>
    </source>
</evidence>
<comment type="caution">
    <text evidence="1">The sequence shown here is derived from an EMBL/GenBank/DDBJ whole genome shotgun (WGS) entry which is preliminary data.</text>
</comment>
<dbReference type="EMBL" id="JAQOWY010000315">
    <property type="protein sequence ID" value="KAK1844343.1"/>
    <property type="molecule type" value="Genomic_DNA"/>
</dbReference>
<dbReference type="Proteomes" id="UP001243330">
    <property type="component" value="Unassembled WGS sequence"/>
</dbReference>
<proteinExistence type="predicted"/>